<accession>A0A553PXG6</accession>
<name>A0A553PXG6_9TELE</name>
<comment type="caution">
    <text evidence="2">The sequence shown here is derived from an EMBL/GenBank/DDBJ whole genome shotgun (WGS) entry which is preliminary data.</text>
</comment>
<evidence type="ECO:0000313" key="2">
    <source>
        <dbReference type="EMBL" id="TRY82368.1"/>
    </source>
</evidence>
<keyword evidence="1" id="KW-0732">Signal</keyword>
<gene>
    <name evidence="2" type="ORF">DNTS_015108</name>
</gene>
<organism evidence="2 3">
    <name type="scientific">Danionella cerebrum</name>
    <dbReference type="NCBI Taxonomy" id="2873325"/>
    <lineage>
        <taxon>Eukaryota</taxon>
        <taxon>Metazoa</taxon>
        <taxon>Chordata</taxon>
        <taxon>Craniata</taxon>
        <taxon>Vertebrata</taxon>
        <taxon>Euteleostomi</taxon>
        <taxon>Actinopterygii</taxon>
        <taxon>Neopterygii</taxon>
        <taxon>Teleostei</taxon>
        <taxon>Ostariophysi</taxon>
        <taxon>Cypriniformes</taxon>
        <taxon>Danionidae</taxon>
        <taxon>Danioninae</taxon>
        <taxon>Danionella</taxon>
    </lineage>
</organism>
<evidence type="ECO:0000313" key="3">
    <source>
        <dbReference type="Proteomes" id="UP000316079"/>
    </source>
</evidence>
<dbReference type="AlphaFoldDB" id="A0A553PXG6"/>
<proteinExistence type="predicted"/>
<dbReference type="OrthoDB" id="8939645at2759"/>
<feature type="chain" id="PRO_5022107397" description="Secreted protein" evidence="1">
    <location>
        <begin position="18"/>
        <end position="97"/>
    </location>
</feature>
<protein>
    <recommendedName>
        <fullName evidence="4">Secreted protein</fullName>
    </recommendedName>
</protein>
<dbReference type="Proteomes" id="UP000316079">
    <property type="component" value="Unassembled WGS sequence"/>
</dbReference>
<feature type="signal peptide" evidence="1">
    <location>
        <begin position="1"/>
        <end position="17"/>
    </location>
</feature>
<evidence type="ECO:0008006" key="4">
    <source>
        <dbReference type="Google" id="ProtNLM"/>
    </source>
</evidence>
<evidence type="ECO:0000256" key="1">
    <source>
        <dbReference type="SAM" id="SignalP"/>
    </source>
</evidence>
<keyword evidence="3" id="KW-1185">Reference proteome</keyword>
<dbReference type="EMBL" id="SRMA01026558">
    <property type="protein sequence ID" value="TRY82368.1"/>
    <property type="molecule type" value="Genomic_DNA"/>
</dbReference>
<reference evidence="2 3" key="1">
    <citation type="journal article" date="2019" name="Sci. Data">
        <title>Hybrid genome assembly and annotation of Danionella translucida.</title>
        <authorList>
            <person name="Kadobianskyi M."/>
            <person name="Schulze L."/>
            <person name="Schuelke M."/>
            <person name="Judkewitz B."/>
        </authorList>
    </citation>
    <scope>NUCLEOTIDE SEQUENCE [LARGE SCALE GENOMIC DNA]</scope>
    <source>
        <strain evidence="2 3">Bolton</strain>
    </source>
</reference>
<sequence>MLSIWTFGFLFLCHTLGSPIFSNTRNGSHVEHFLETFRFSRNFSVLGVNDSSVRLVGGSLGCPLPSCILVNLADNMQKGGDEKAGDKTKDAWGNGKK</sequence>